<gene>
    <name evidence="3" type="ordered locus">Metbo_1799</name>
</gene>
<dbReference type="STRING" id="877455.Metbo_1799"/>
<dbReference type="InterPro" id="IPR011050">
    <property type="entry name" value="Pectin_lyase_fold/virulence"/>
</dbReference>
<dbReference type="Gene3D" id="2.160.20.10">
    <property type="entry name" value="Single-stranded right-handed beta-helix, Pectin lyase-like"/>
    <property type="match status" value="2"/>
</dbReference>
<dbReference type="OrthoDB" id="71602at2157"/>
<keyword evidence="4" id="KW-1185">Reference proteome</keyword>
<dbReference type="Proteomes" id="UP000007490">
    <property type="component" value="Chromosome"/>
</dbReference>
<dbReference type="RefSeq" id="WP_013645372.1">
    <property type="nucleotide sequence ID" value="NC_015216.1"/>
</dbReference>
<dbReference type="GeneID" id="10278256"/>
<reference evidence="4" key="1">
    <citation type="submission" date="2011-02" db="EMBL/GenBank/DDBJ databases">
        <title>Complete sequence of Methanobacterium sp. AL-21.</title>
        <authorList>
            <consortium name="US DOE Joint Genome Institute"/>
            <person name="Lucas S."/>
            <person name="Copeland A."/>
            <person name="Lapidus A."/>
            <person name="Cheng J.-F."/>
            <person name="Goodwin L."/>
            <person name="Pitluck S."/>
            <person name="Chertkov O."/>
            <person name="Detter J.C."/>
            <person name="Han C."/>
            <person name="Tapia R."/>
            <person name="Land M."/>
            <person name="Hauser L."/>
            <person name="Kyrpides N."/>
            <person name="Ivanova N."/>
            <person name="Mikhailova N."/>
            <person name="Pagani I."/>
            <person name="Cadillo-Quiroz H."/>
            <person name="Imachi H."/>
            <person name="Zinder S."/>
            <person name="Liu W."/>
            <person name="Woyke T."/>
        </authorList>
    </citation>
    <scope>NUCLEOTIDE SEQUENCE [LARGE SCALE GENOMIC DNA]</scope>
    <source>
        <strain evidence="4">AL-21</strain>
    </source>
</reference>
<dbReference type="Pfam" id="PF05048">
    <property type="entry name" value="NosD"/>
    <property type="match status" value="1"/>
</dbReference>
<dbReference type="Pfam" id="PF13229">
    <property type="entry name" value="Beta_helix"/>
    <property type="match status" value="1"/>
</dbReference>
<dbReference type="SUPFAM" id="SSF51126">
    <property type="entry name" value="Pectin lyase-like"/>
    <property type="match status" value="2"/>
</dbReference>
<dbReference type="eggNOG" id="arCOG02526">
    <property type="taxonomic scope" value="Archaea"/>
</dbReference>
<sequence precursor="true">MKRRLMGFKSQYLILLGIIFMVVVMFNIGNSSAANTTNLTGHHNGMVKVSSSNYFDPTNNRTKERFKSIDDAVNSENTIKGDTIIVGAGNYIENVNINKKISIVAFTNTNITAKNPDLPIFTISKNGSGTVIKGFNFVSDDPLVSNAILLNFANGCTLSENNFIDVPGISIKIQNSQNNTVSYSSFKDGMDGVDITNSKNIIIKGNSFSQLLQSIFISRSSYIQISNNNITNGRGSDYIVLDNCSKSIIEHNNLKTAINNPTAVNLIHTLNSENNVISYNYMKTLSTMSGMELQNSNSNQVLGNKITGPGTTGCGIQLVESDNNLIKNNVVATLFTGVRLISSLNNSVMNNTISKMGEDGISLFNCFGTEDLKNLVGYNNISSCLNGVQLELSFNNSLFNNTISNSVNNNIYSLNSECNTFYQNTLINAPTGIFFKNSDNCTVVSNFITSNIPDSCGVLLENSNSAASSAVKTVSASKHIIVGSIQVTTLPDIDVNFNRIICPVGIKNGNSMVTVNAGQNWWGSNHPTFTQLVSGKVKYPNWIYMTITTKTQRTILGSKLTVKTSFNNLYDGRTLKSFDKKLGYIPNGTINFFVTNLGKFEGNYVKTESANGEVVAIYSATKLGKATLTSTTDNQTLKSTLIIEPVLKVLNLNTITQRSSQNYNLIELYLNKAIYNYNSTWIELKQVSKPNQLISFKTRRDSTHIYLAPKTALKKGVTYKLIVHSNSIKDDTGNGLSTAYIKTFKL</sequence>
<dbReference type="InterPro" id="IPR006626">
    <property type="entry name" value="PbH1"/>
</dbReference>
<protein>
    <submittedName>
        <fullName evidence="3">Parallel beta-helix repeat</fullName>
    </submittedName>
</protein>
<feature type="domain" description="Periplasmic copper-binding protein NosD beta helix" evidence="1">
    <location>
        <begin position="313"/>
        <end position="465"/>
    </location>
</feature>
<dbReference type="InterPro" id="IPR039448">
    <property type="entry name" value="Beta_helix"/>
</dbReference>
<dbReference type="eggNOG" id="arCOG02519">
    <property type="taxonomic scope" value="Archaea"/>
</dbReference>
<evidence type="ECO:0000313" key="3">
    <source>
        <dbReference type="EMBL" id="ADZ10021.1"/>
    </source>
</evidence>
<accession>F0TA71</accession>
<name>F0TA71_METLA</name>
<evidence type="ECO:0000259" key="2">
    <source>
        <dbReference type="Pfam" id="PF13229"/>
    </source>
</evidence>
<dbReference type="InterPro" id="IPR007742">
    <property type="entry name" value="NosD_dom"/>
</dbReference>
<feature type="domain" description="Right handed beta helix" evidence="2">
    <location>
        <begin position="146"/>
        <end position="255"/>
    </location>
</feature>
<dbReference type="EMBL" id="CP002551">
    <property type="protein sequence ID" value="ADZ10021.1"/>
    <property type="molecule type" value="Genomic_DNA"/>
</dbReference>
<dbReference type="KEGG" id="mel:Metbo_1799"/>
<organism evidence="3 4">
    <name type="scientific">Methanobacterium lacus (strain AL-21)</name>
    <dbReference type="NCBI Taxonomy" id="877455"/>
    <lineage>
        <taxon>Archaea</taxon>
        <taxon>Methanobacteriati</taxon>
        <taxon>Methanobacteriota</taxon>
        <taxon>Methanomada group</taxon>
        <taxon>Methanobacteria</taxon>
        <taxon>Methanobacteriales</taxon>
        <taxon>Methanobacteriaceae</taxon>
        <taxon>Methanobacterium</taxon>
    </lineage>
</organism>
<reference evidence="3 4" key="2">
    <citation type="journal article" date="2014" name="Int. J. Syst. Evol. Microbiol.">
        <title>Methanobacterium paludis sp. nov. and a novel strain of Methanobacterium lacus isolated from northern peatlands.</title>
        <authorList>
            <person name="Cadillo-Quiroz H."/>
            <person name="Brauer S.L."/>
            <person name="Goodson N."/>
            <person name="Yavitt J.B."/>
            <person name="Zinder S.H."/>
        </authorList>
    </citation>
    <scope>NUCLEOTIDE SEQUENCE [LARGE SCALE GENOMIC DNA]</scope>
    <source>
        <strain evidence="3 4">AL-21</strain>
    </source>
</reference>
<evidence type="ECO:0000313" key="4">
    <source>
        <dbReference type="Proteomes" id="UP000007490"/>
    </source>
</evidence>
<dbReference type="InterPro" id="IPR012334">
    <property type="entry name" value="Pectin_lyas_fold"/>
</dbReference>
<dbReference type="HOGENOM" id="CLU_372412_0_0_2"/>
<dbReference type="SMART" id="SM00710">
    <property type="entry name" value="PbH1"/>
    <property type="match status" value="9"/>
</dbReference>
<proteinExistence type="predicted"/>
<dbReference type="AlphaFoldDB" id="F0TA71"/>
<evidence type="ECO:0000259" key="1">
    <source>
        <dbReference type="Pfam" id="PF05048"/>
    </source>
</evidence>